<evidence type="ECO:0000313" key="1">
    <source>
        <dbReference type="EMBL" id="WPB05604.1"/>
    </source>
</evidence>
<dbReference type="EMBL" id="CP134190">
    <property type="protein sequence ID" value="WPB05604.1"/>
    <property type="molecule type" value="Genomic_DNA"/>
</dbReference>
<sequence length="126" mass="13915">MTVIIHCIRHGQGVHNLMEDYTLHDPLLTPDGEARSRLAWKIHFPGGELEKKDNLLIAASPSRRTLQTACLALEEILNSTKKTVLALPDAQETSDDACDTGSDPEQLREFVNERGLAVDLSLVRNG</sequence>
<gene>
    <name evidence="1" type="ORF">RHO25_010257</name>
</gene>
<proteinExistence type="predicted"/>
<dbReference type="Gene3D" id="3.40.50.1240">
    <property type="entry name" value="Phosphoglycerate mutase-like"/>
    <property type="match status" value="1"/>
</dbReference>
<dbReference type="InterPro" id="IPR029033">
    <property type="entry name" value="His_PPase_superfam"/>
</dbReference>
<dbReference type="Proteomes" id="UP001302367">
    <property type="component" value="Chromosome 7"/>
</dbReference>
<protein>
    <recommendedName>
        <fullName evidence="3">Histidine phosphatase family protein</fullName>
    </recommendedName>
</protein>
<dbReference type="GeneID" id="90644638"/>
<evidence type="ECO:0008006" key="3">
    <source>
        <dbReference type="Google" id="ProtNLM"/>
    </source>
</evidence>
<name>A0ABZ0P162_CERBT</name>
<dbReference type="RefSeq" id="XP_065459345.1">
    <property type="nucleotide sequence ID" value="XM_065603273.1"/>
</dbReference>
<organism evidence="1 2">
    <name type="scientific">Cercospora beticola</name>
    <name type="common">Sugarbeet leaf spot fungus</name>
    <dbReference type="NCBI Taxonomy" id="122368"/>
    <lineage>
        <taxon>Eukaryota</taxon>
        <taxon>Fungi</taxon>
        <taxon>Dikarya</taxon>
        <taxon>Ascomycota</taxon>
        <taxon>Pezizomycotina</taxon>
        <taxon>Dothideomycetes</taxon>
        <taxon>Dothideomycetidae</taxon>
        <taxon>Mycosphaerellales</taxon>
        <taxon>Mycosphaerellaceae</taxon>
        <taxon>Cercospora</taxon>
    </lineage>
</organism>
<reference evidence="1 2" key="1">
    <citation type="submission" date="2023-09" db="EMBL/GenBank/DDBJ databases">
        <title>Complete-Gapless Cercospora beticola genome.</title>
        <authorList>
            <person name="Wyatt N.A."/>
            <person name="Spanner R.E."/>
            <person name="Bolton M.D."/>
        </authorList>
    </citation>
    <scope>NUCLEOTIDE SEQUENCE [LARGE SCALE GENOMIC DNA]</scope>
    <source>
        <strain evidence="1">Cb09-40</strain>
    </source>
</reference>
<accession>A0ABZ0P162</accession>
<dbReference type="SUPFAM" id="SSF53254">
    <property type="entry name" value="Phosphoglycerate mutase-like"/>
    <property type="match status" value="1"/>
</dbReference>
<keyword evidence="2" id="KW-1185">Reference proteome</keyword>
<evidence type="ECO:0000313" key="2">
    <source>
        <dbReference type="Proteomes" id="UP001302367"/>
    </source>
</evidence>